<organism evidence="7 8">
    <name type="scientific">Papaver atlanticum</name>
    <dbReference type="NCBI Taxonomy" id="357466"/>
    <lineage>
        <taxon>Eukaryota</taxon>
        <taxon>Viridiplantae</taxon>
        <taxon>Streptophyta</taxon>
        <taxon>Embryophyta</taxon>
        <taxon>Tracheophyta</taxon>
        <taxon>Spermatophyta</taxon>
        <taxon>Magnoliopsida</taxon>
        <taxon>Ranunculales</taxon>
        <taxon>Papaveraceae</taxon>
        <taxon>Papaveroideae</taxon>
        <taxon>Papaver</taxon>
    </lineage>
</organism>
<keyword evidence="8" id="KW-1185">Reference proteome</keyword>
<dbReference type="CDD" id="cd23509">
    <property type="entry name" value="Gnk2-like"/>
    <property type="match status" value="2"/>
</dbReference>
<dbReference type="EMBL" id="JAJJMB010007708">
    <property type="protein sequence ID" value="KAI3928400.1"/>
    <property type="molecule type" value="Genomic_DNA"/>
</dbReference>
<evidence type="ECO:0000256" key="4">
    <source>
        <dbReference type="SAM" id="Phobius"/>
    </source>
</evidence>
<keyword evidence="4" id="KW-1133">Transmembrane helix</keyword>
<reference evidence="7" key="1">
    <citation type="submission" date="2022-04" db="EMBL/GenBank/DDBJ databases">
        <title>A functionally conserved STORR gene fusion in Papaver species that diverged 16.8 million years ago.</title>
        <authorList>
            <person name="Catania T."/>
        </authorList>
    </citation>
    <scope>NUCLEOTIDE SEQUENCE</scope>
    <source>
        <strain evidence="7">S-188037</strain>
    </source>
</reference>
<protein>
    <recommendedName>
        <fullName evidence="6">Gnk2-homologous domain-containing protein</fullName>
    </recommendedName>
</protein>
<evidence type="ECO:0000256" key="5">
    <source>
        <dbReference type="SAM" id="SignalP"/>
    </source>
</evidence>
<evidence type="ECO:0000313" key="8">
    <source>
        <dbReference type="Proteomes" id="UP001202328"/>
    </source>
</evidence>
<feature type="chain" id="PRO_5042102248" description="Gnk2-homologous domain-containing protein" evidence="5">
    <location>
        <begin position="24"/>
        <end position="323"/>
    </location>
</feature>
<keyword evidence="2" id="KW-0677">Repeat</keyword>
<dbReference type="Proteomes" id="UP001202328">
    <property type="component" value="Unassembled WGS sequence"/>
</dbReference>
<sequence length="323" mass="36493">MGSYIFRFAVILLIHMSNDKVIAQPTYERQYYCQGDNYPNPSQFQVNLNKVLSSLSSNITTTNTKFFYSSIGENLDKVYGILLCRGDITRQETCKSCVEIAILELSVRCPNKKEYVTWYTHCMLRYSYKNIFYVMETEPELTFNAENNFTNMMEFKDIVIQLMEGLVRNATTNANHDETLFFATGSSTDTVYGLVQCTTDISTTDCSDCLMGAVSDIDLCCYGKRSGLVLRPSCNIRYDSYPFYESKQATNSGSPPSSPPPPKPDMTTTTEDTKKDTKSSNNIVPIVAISVVIALVLISTVLVHFYLKKKKAHNTIDDGKYYL</sequence>
<evidence type="ECO:0000256" key="3">
    <source>
        <dbReference type="SAM" id="MobiDB-lite"/>
    </source>
</evidence>
<accession>A0AAD4XL80</accession>
<keyword evidence="4" id="KW-0812">Transmembrane</keyword>
<name>A0AAD4XL80_9MAGN</name>
<dbReference type="PROSITE" id="PS51473">
    <property type="entry name" value="GNK2"/>
    <property type="match status" value="2"/>
</dbReference>
<keyword evidence="1 5" id="KW-0732">Signal</keyword>
<feature type="region of interest" description="Disordered" evidence="3">
    <location>
        <begin position="247"/>
        <end position="278"/>
    </location>
</feature>
<dbReference type="InterPro" id="IPR038408">
    <property type="entry name" value="GNK2_sf"/>
</dbReference>
<proteinExistence type="predicted"/>
<dbReference type="Gene3D" id="3.30.430.20">
    <property type="entry name" value="Gnk2 domain, C-X8-C-X2-C motif"/>
    <property type="match status" value="2"/>
</dbReference>
<comment type="caution">
    <text evidence="7">The sequence shown here is derived from an EMBL/GenBank/DDBJ whole genome shotgun (WGS) entry which is preliminary data.</text>
</comment>
<gene>
    <name evidence="7" type="ORF">MKW98_024001</name>
</gene>
<feature type="domain" description="Gnk2-homologous" evidence="6">
    <location>
        <begin position="26"/>
        <end position="131"/>
    </location>
</feature>
<evidence type="ECO:0000313" key="7">
    <source>
        <dbReference type="EMBL" id="KAI3928400.1"/>
    </source>
</evidence>
<dbReference type="PANTHER" id="PTHR32099:SF92">
    <property type="entry name" value="CYSTEINE-RICH RECEPTOR-LIKE PROTEIN KINASE 11"/>
    <property type="match status" value="1"/>
</dbReference>
<dbReference type="Pfam" id="PF01657">
    <property type="entry name" value="Stress-antifung"/>
    <property type="match status" value="2"/>
</dbReference>
<dbReference type="AlphaFoldDB" id="A0AAD4XL80"/>
<feature type="domain" description="Gnk2-homologous" evidence="6">
    <location>
        <begin position="137"/>
        <end position="243"/>
    </location>
</feature>
<evidence type="ECO:0000259" key="6">
    <source>
        <dbReference type="PROSITE" id="PS51473"/>
    </source>
</evidence>
<dbReference type="PANTHER" id="PTHR32099">
    <property type="entry name" value="CYSTEINE-RICH REPEAT SECRETORY PROTEIN"/>
    <property type="match status" value="1"/>
</dbReference>
<feature type="transmembrane region" description="Helical" evidence="4">
    <location>
        <begin position="283"/>
        <end position="307"/>
    </location>
</feature>
<evidence type="ECO:0000256" key="1">
    <source>
        <dbReference type="ARBA" id="ARBA00022729"/>
    </source>
</evidence>
<dbReference type="InterPro" id="IPR002902">
    <property type="entry name" value="GNK2"/>
</dbReference>
<keyword evidence="4" id="KW-0472">Membrane</keyword>
<evidence type="ECO:0000256" key="2">
    <source>
        <dbReference type="ARBA" id="ARBA00022737"/>
    </source>
</evidence>
<feature type="signal peptide" evidence="5">
    <location>
        <begin position="1"/>
        <end position="23"/>
    </location>
</feature>